<protein>
    <recommendedName>
        <fullName evidence="1">Lipocalin/cytosolic fatty-acid binding domain-containing protein</fullName>
    </recommendedName>
</protein>
<evidence type="ECO:0000313" key="2">
    <source>
        <dbReference type="EMBL" id="AOZ71041.1"/>
    </source>
</evidence>
<dbReference type="Pfam" id="PF08212">
    <property type="entry name" value="Lipocalin_2"/>
    <property type="match status" value="1"/>
</dbReference>
<dbReference type="InterPro" id="IPR012674">
    <property type="entry name" value="Calycin"/>
</dbReference>
<feature type="domain" description="Lipocalin/cytosolic fatty-acid binding" evidence="1">
    <location>
        <begin position="75"/>
        <end position="135"/>
    </location>
</feature>
<dbReference type="AlphaFoldDB" id="A0A1D9MGL6"/>
<dbReference type="InterPro" id="IPR000566">
    <property type="entry name" value="Lipocln_cytosolic_FA-bd_dom"/>
</dbReference>
<proteinExistence type="predicted"/>
<evidence type="ECO:0000313" key="3">
    <source>
        <dbReference type="Proteomes" id="UP000176562"/>
    </source>
</evidence>
<sequence length="137" mass="14252">MISSAVIFDPARFGGRWFVAASGVPGCAGAAQDWAWDGRGAYQLSGVDCGAGAKPARLSGRAVMTGPGARFTPDAGFAKAPVWVLWMDQDYRVAVLGTPGGGFGMVLTRELPMRADLGAAAREVLGFNGYDVARIGR</sequence>
<dbReference type="KEGG" id="rhp:LPB142_11810"/>
<dbReference type="Gene3D" id="2.40.128.20">
    <property type="match status" value="1"/>
</dbReference>
<organism evidence="2 3">
    <name type="scientific">Rhodobacter xanthinilyticus</name>
    <dbReference type="NCBI Taxonomy" id="1850250"/>
    <lineage>
        <taxon>Bacteria</taxon>
        <taxon>Pseudomonadati</taxon>
        <taxon>Pseudomonadota</taxon>
        <taxon>Alphaproteobacteria</taxon>
        <taxon>Rhodobacterales</taxon>
        <taxon>Rhodobacter group</taxon>
        <taxon>Rhodobacter</taxon>
    </lineage>
</organism>
<dbReference type="STRING" id="1850250.LPB142_11810"/>
<dbReference type="SUPFAM" id="SSF50814">
    <property type="entry name" value="Lipocalins"/>
    <property type="match status" value="1"/>
</dbReference>
<dbReference type="Proteomes" id="UP000176562">
    <property type="component" value="Chromosome"/>
</dbReference>
<accession>A0A1D9MGL6</accession>
<gene>
    <name evidence="2" type="ORF">LPB142_11810</name>
</gene>
<keyword evidence="3" id="KW-1185">Reference proteome</keyword>
<evidence type="ECO:0000259" key="1">
    <source>
        <dbReference type="Pfam" id="PF08212"/>
    </source>
</evidence>
<reference evidence="2 3" key="1">
    <citation type="submission" date="2016-10" db="EMBL/GenBank/DDBJ databases">
        <title>Rhodobacter sp. LPB0142, isolated from sea water.</title>
        <authorList>
            <person name="Kim E."/>
            <person name="Yi H."/>
        </authorList>
    </citation>
    <scope>NUCLEOTIDE SEQUENCE [LARGE SCALE GENOMIC DNA]</scope>
    <source>
        <strain evidence="2 3">LPB0142</strain>
    </source>
</reference>
<dbReference type="EMBL" id="CP017781">
    <property type="protein sequence ID" value="AOZ71041.1"/>
    <property type="molecule type" value="Genomic_DNA"/>
</dbReference>
<name>A0A1D9MGL6_9RHOB</name>